<dbReference type="EMBL" id="JAGTJR010000013">
    <property type="protein sequence ID" value="KAH7050140.1"/>
    <property type="molecule type" value="Genomic_DNA"/>
</dbReference>
<dbReference type="PANTHER" id="PTHR42760">
    <property type="entry name" value="SHORT-CHAIN DEHYDROGENASES/REDUCTASES FAMILY MEMBER"/>
    <property type="match status" value="1"/>
</dbReference>
<evidence type="ECO:0000313" key="4">
    <source>
        <dbReference type="Proteomes" id="UP000774617"/>
    </source>
</evidence>
<comment type="similarity">
    <text evidence="1">Belongs to the short-chain dehydrogenases/reductases (SDR) family.</text>
</comment>
<name>A0ABQ8GAK6_9PEZI</name>
<dbReference type="InterPro" id="IPR036291">
    <property type="entry name" value="NAD(P)-bd_dom_sf"/>
</dbReference>
<keyword evidence="4" id="KW-1185">Reference proteome</keyword>
<evidence type="ECO:0000256" key="2">
    <source>
        <dbReference type="ARBA" id="ARBA00023002"/>
    </source>
</evidence>
<keyword evidence="2" id="KW-0560">Oxidoreductase</keyword>
<evidence type="ECO:0000256" key="1">
    <source>
        <dbReference type="ARBA" id="ARBA00006484"/>
    </source>
</evidence>
<dbReference type="PANTHER" id="PTHR42760:SF115">
    <property type="entry name" value="3-OXOACYL-[ACYL-CARRIER-PROTEIN] REDUCTASE FABG"/>
    <property type="match status" value="1"/>
</dbReference>
<proteinExistence type="inferred from homology"/>
<dbReference type="SUPFAM" id="SSF51735">
    <property type="entry name" value="NAD(P)-binding Rossmann-fold domains"/>
    <property type="match status" value="1"/>
</dbReference>
<dbReference type="InterPro" id="IPR002347">
    <property type="entry name" value="SDR_fam"/>
</dbReference>
<dbReference type="Pfam" id="PF13561">
    <property type="entry name" value="adh_short_C2"/>
    <property type="match status" value="1"/>
</dbReference>
<dbReference type="PRINTS" id="PR00080">
    <property type="entry name" value="SDRFAMILY"/>
</dbReference>
<dbReference type="Gene3D" id="3.40.50.720">
    <property type="entry name" value="NAD(P)-binding Rossmann-like Domain"/>
    <property type="match status" value="1"/>
</dbReference>
<dbReference type="CDD" id="cd05233">
    <property type="entry name" value="SDR_c"/>
    <property type="match status" value="1"/>
</dbReference>
<evidence type="ECO:0008006" key="5">
    <source>
        <dbReference type="Google" id="ProtNLM"/>
    </source>
</evidence>
<accession>A0ABQ8GAK6</accession>
<reference evidence="3 4" key="1">
    <citation type="journal article" date="2021" name="Nat. Commun.">
        <title>Genetic determinants of endophytism in the Arabidopsis root mycobiome.</title>
        <authorList>
            <person name="Mesny F."/>
            <person name="Miyauchi S."/>
            <person name="Thiergart T."/>
            <person name="Pickel B."/>
            <person name="Atanasova L."/>
            <person name="Karlsson M."/>
            <person name="Huettel B."/>
            <person name="Barry K.W."/>
            <person name="Haridas S."/>
            <person name="Chen C."/>
            <person name="Bauer D."/>
            <person name="Andreopoulos W."/>
            <person name="Pangilinan J."/>
            <person name="LaButti K."/>
            <person name="Riley R."/>
            <person name="Lipzen A."/>
            <person name="Clum A."/>
            <person name="Drula E."/>
            <person name="Henrissat B."/>
            <person name="Kohler A."/>
            <person name="Grigoriev I.V."/>
            <person name="Martin F.M."/>
            <person name="Hacquard S."/>
        </authorList>
    </citation>
    <scope>NUCLEOTIDE SEQUENCE [LARGE SCALE GENOMIC DNA]</scope>
    <source>
        <strain evidence="3 4">MPI-SDFR-AT-0080</strain>
    </source>
</reference>
<dbReference type="PRINTS" id="PR00081">
    <property type="entry name" value="GDHRDH"/>
</dbReference>
<organism evidence="3 4">
    <name type="scientific">Macrophomina phaseolina</name>
    <dbReference type="NCBI Taxonomy" id="35725"/>
    <lineage>
        <taxon>Eukaryota</taxon>
        <taxon>Fungi</taxon>
        <taxon>Dikarya</taxon>
        <taxon>Ascomycota</taxon>
        <taxon>Pezizomycotina</taxon>
        <taxon>Dothideomycetes</taxon>
        <taxon>Dothideomycetes incertae sedis</taxon>
        <taxon>Botryosphaeriales</taxon>
        <taxon>Botryosphaeriaceae</taxon>
        <taxon>Macrophomina</taxon>
    </lineage>
</organism>
<sequence>MPAPDQIPPSPTYPDLRNKTALIIGIGQTGPASTAASGNGAATAHLLARNGVRLFGCDIDLAAAQRTAARLPPGSQCSVMAADATNARDIAAAVRAALDTFGGRIDILVNNVGATAHGDPGSMEEGAWDAQIALNLKSVFLACRAVLPVMEKQAGGGVVVNNASIAGTRYIGKPQVAYAAAKAGVLQFTRASAVMYAGRGVRVNAVVPGLVYTPLVEAFGASDREEEREIYRRITEHNVPMRRMGEAWDVANAVVFLASEAAKYVTGHGLVVDGGLTCSTGTGSSKL</sequence>
<gene>
    <name evidence="3" type="ORF">B0J12DRAFT_663316</name>
</gene>
<dbReference type="Proteomes" id="UP000774617">
    <property type="component" value="Unassembled WGS sequence"/>
</dbReference>
<comment type="caution">
    <text evidence="3">The sequence shown here is derived from an EMBL/GenBank/DDBJ whole genome shotgun (WGS) entry which is preliminary data.</text>
</comment>
<protein>
    <recommendedName>
        <fullName evidence="5">Short-chain dehydrogenase/reductase SDR</fullName>
    </recommendedName>
</protein>
<evidence type="ECO:0000313" key="3">
    <source>
        <dbReference type="EMBL" id="KAH7050140.1"/>
    </source>
</evidence>